<gene>
    <name evidence="3" type="ORF">AVDCRST_MAG17-656</name>
</gene>
<accession>A0A6J4S488</accession>
<sequence length="202" mass="20921">MELIDRIKKDIDDRLEELRPQVEEIPRLEAALAALGGEAGQTGSEPGGSPSRGPGRPRGAARSRAGLRPRARRGQRREELLQLVAGYPEITIAEAARQMGVSSPQVSTLVRRLEEEGALERSEGRFVVVAPAAFAAGAGEGAAGDNGGEDDPPGPELDEAGLSTPEEIQGPGVESIAGEPGVAAAESVPEPARDEAGRPPAT</sequence>
<dbReference type="AlphaFoldDB" id="A0A6J4S488"/>
<organism evidence="3">
    <name type="scientific">uncultured Solirubrobacterales bacterium</name>
    <dbReference type="NCBI Taxonomy" id="768556"/>
    <lineage>
        <taxon>Bacteria</taxon>
        <taxon>Bacillati</taxon>
        <taxon>Actinomycetota</taxon>
        <taxon>Thermoleophilia</taxon>
        <taxon>Solirubrobacterales</taxon>
        <taxon>environmental samples</taxon>
    </lineage>
</organism>
<feature type="compositionally biased region" description="Basic residues" evidence="1">
    <location>
        <begin position="59"/>
        <end position="75"/>
    </location>
</feature>
<proteinExistence type="predicted"/>
<protein>
    <recommendedName>
        <fullName evidence="2">HTH marR-type domain-containing protein</fullName>
    </recommendedName>
</protein>
<evidence type="ECO:0000256" key="1">
    <source>
        <dbReference type="SAM" id="MobiDB-lite"/>
    </source>
</evidence>
<dbReference type="GO" id="GO:0003700">
    <property type="term" value="F:DNA-binding transcription factor activity"/>
    <property type="evidence" value="ECO:0007669"/>
    <property type="project" value="InterPro"/>
</dbReference>
<dbReference type="SUPFAM" id="SSF46785">
    <property type="entry name" value="Winged helix' DNA-binding domain"/>
    <property type="match status" value="1"/>
</dbReference>
<evidence type="ECO:0000313" key="3">
    <source>
        <dbReference type="EMBL" id="CAA9488912.1"/>
    </source>
</evidence>
<feature type="compositionally biased region" description="Acidic residues" evidence="1">
    <location>
        <begin position="147"/>
        <end position="159"/>
    </location>
</feature>
<feature type="compositionally biased region" description="Low complexity" evidence="1">
    <location>
        <begin position="43"/>
        <end position="58"/>
    </location>
</feature>
<dbReference type="Pfam" id="PF12802">
    <property type="entry name" value="MarR_2"/>
    <property type="match status" value="1"/>
</dbReference>
<dbReference type="InterPro" id="IPR000835">
    <property type="entry name" value="HTH_MarR-typ"/>
</dbReference>
<dbReference type="Gene3D" id="1.10.10.10">
    <property type="entry name" value="Winged helix-like DNA-binding domain superfamily/Winged helix DNA-binding domain"/>
    <property type="match status" value="1"/>
</dbReference>
<evidence type="ECO:0000259" key="2">
    <source>
        <dbReference type="Pfam" id="PF12802"/>
    </source>
</evidence>
<feature type="compositionally biased region" description="Basic and acidic residues" evidence="1">
    <location>
        <begin position="191"/>
        <end position="202"/>
    </location>
</feature>
<reference evidence="3" key="1">
    <citation type="submission" date="2020-02" db="EMBL/GenBank/DDBJ databases">
        <authorList>
            <person name="Meier V. D."/>
        </authorList>
    </citation>
    <scope>NUCLEOTIDE SEQUENCE</scope>
    <source>
        <strain evidence="3">AVDCRST_MAG17</strain>
    </source>
</reference>
<feature type="region of interest" description="Disordered" evidence="1">
    <location>
        <begin position="138"/>
        <end position="202"/>
    </location>
</feature>
<dbReference type="InterPro" id="IPR036390">
    <property type="entry name" value="WH_DNA-bd_sf"/>
</dbReference>
<dbReference type="EMBL" id="CADCVV010000047">
    <property type="protein sequence ID" value="CAA9488912.1"/>
    <property type="molecule type" value="Genomic_DNA"/>
</dbReference>
<feature type="region of interest" description="Disordered" evidence="1">
    <location>
        <begin position="33"/>
        <end position="78"/>
    </location>
</feature>
<feature type="domain" description="HTH marR-type" evidence="2">
    <location>
        <begin position="81"/>
        <end position="122"/>
    </location>
</feature>
<dbReference type="InterPro" id="IPR036388">
    <property type="entry name" value="WH-like_DNA-bd_sf"/>
</dbReference>
<name>A0A6J4S488_9ACTN</name>